<dbReference type="SFLD" id="SFLDG00179">
    <property type="entry name" value="mandelate_racemase"/>
    <property type="match status" value="1"/>
</dbReference>
<dbReference type="Gene3D" id="3.30.390.10">
    <property type="entry name" value="Enolase-like, N-terminal domain"/>
    <property type="match status" value="1"/>
</dbReference>
<name>A0A2Z4AEB6_9BACT</name>
<dbReference type="InterPro" id="IPR013341">
    <property type="entry name" value="Mandelate_racemase_N_dom"/>
</dbReference>
<gene>
    <name evidence="3" type="primary">dgoD_10</name>
    <name evidence="3" type="ORF">DF168_00970</name>
</gene>
<dbReference type="InterPro" id="IPR013342">
    <property type="entry name" value="Mandelate_racemase_C"/>
</dbReference>
<dbReference type="PANTHER" id="PTHR48080">
    <property type="entry name" value="D-GALACTONATE DEHYDRATASE-RELATED"/>
    <property type="match status" value="1"/>
</dbReference>
<dbReference type="EC" id="4.2.1.6" evidence="3"/>
<evidence type="ECO:0000259" key="2">
    <source>
        <dbReference type="SMART" id="SM00922"/>
    </source>
</evidence>
<dbReference type="InterPro" id="IPR034593">
    <property type="entry name" value="DgoD-like"/>
</dbReference>
<dbReference type="KEGG" id="mtar:DF168_00970"/>
<dbReference type="SFLD" id="SFLDS00001">
    <property type="entry name" value="Enolase"/>
    <property type="match status" value="1"/>
</dbReference>
<dbReference type="Pfam" id="PF13378">
    <property type="entry name" value="MR_MLE_C"/>
    <property type="match status" value="1"/>
</dbReference>
<dbReference type="CDD" id="cd03316">
    <property type="entry name" value="MR_like"/>
    <property type="match status" value="1"/>
</dbReference>
<dbReference type="SMART" id="SM00922">
    <property type="entry name" value="MR_MLE"/>
    <property type="match status" value="1"/>
</dbReference>
<dbReference type="InterPro" id="IPR036849">
    <property type="entry name" value="Enolase-like_C_sf"/>
</dbReference>
<dbReference type="SUPFAM" id="SSF54826">
    <property type="entry name" value="Enolase N-terminal domain-like"/>
    <property type="match status" value="1"/>
</dbReference>
<dbReference type="InterPro" id="IPR029017">
    <property type="entry name" value="Enolase-like_N"/>
</dbReference>
<dbReference type="PANTHER" id="PTHR48080:SF2">
    <property type="entry name" value="D-GALACTONATE DEHYDRATASE"/>
    <property type="match status" value="1"/>
</dbReference>
<evidence type="ECO:0000313" key="4">
    <source>
        <dbReference type="Proteomes" id="UP000247465"/>
    </source>
</evidence>
<dbReference type="Pfam" id="PF02746">
    <property type="entry name" value="MR_MLE_N"/>
    <property type="match status" value="1"/>
</dbReference>
<dbReference type="EMBL" id="CP029803">
    <property type="protein sequence ID" value="AWT59775.1"/>
    <property type="molecule type" value="Genomic_DNA"/>
</dbReference>
<dbReference type="Proteomes" id="UP000247465">
    <property type="component" value="Chromosome"/>
</dbReference>
<evidence type="ECO:0000256" key="1">
    <source>
        <dbReference type="ARBA" id="ARBA00023239"/>
    </source>
</evidence>
<accession>A0A2Z4AEB6</accession>
<keyword evidence="1 3" id="KW-0456">Lyase</keyword>
<evidence type="ECO:0000313" key="3">
    <source>
        <dbReference type="EMBL" id="AWT59775.1"/>
    </source>
</evidence>
<organism evidence="3 4">
    <name type="scientific">Candidatus Moanibacter tarae</name>
    <dbReference type="NCBI Taxonomy" id="2200854"/>
    <lineage>
        <taxon>Bacteria</taxon>
        <taxon>Pseudomonadati</taxon>
        <taxon>Verrucomicrobiota</taxon>
        <taxon>Opitutia</taxon>
        <taxon>Puniceicoccales</taxon>
        <taxon>Puniceicoccales incertae sedis</taxon>
        <taxon>Candidatus Moanibacter</taxon>
    </lineage>
</organism>
<dbReference type="SUPFAM" id="SSF51604">
    <property type="entry name" value="Enolase C-terminal domain-like"/>
    <property type="match status" value="1"/>
</dbReference>
<sequence>MKITDIETFVVGNPWKNWVFIKLYTNEGVYGIGEATAHRKAKMMEAALLEYRQYYLNRNPFDLEKINYELTTNSAPAPVRAAIDIACWDIKGKVLRQPIYNLIGGRFRGRIRAYANGWYQVDREPEAFAERAKEVVKKGYTAMKFDPFGTAFERISKFELKRSISIVEAVRTAVGNDVDLFIECHGRFNSTIGINVGRRLEIYDPGWIEEPVRSSQIEDLKTISSSISIPIAAGESLDGIDSFLQLIASRATQIIQPDPITCGGISEIKKICAIAQAHHIDVAPHNAQGPVCTAACLHIGASTPNILIQEVFEDFATPFSEQITDNPIKCEMGEIQIPTGPGLGLELNETEMAKFPYDESHFLDMYGKEGWEKRNLTTPTQI</sequence>
<dbReference type="Gene3D" id="3.20.20.120">
    <property type="entry name" value="Enolase-like C-terminal domain"/>
    <property type="match status" value="1"/>
</dbReference>
<feature type="domain" description="Mandelate racemase/muconate lactonizing enzyme C-terminal" evidence="2">
    <location>
        <begin position="125"/>
        <end position="230"/>
    </location>
</feature>
<dbReference type="AlphaFoldDB" id="A0A2Z4AEB6"/>
<dbReference type="GO" id="GO:0008869">
    <property type="term" value="F:galactonate dehydratase activity"/>
    <property type="evidence" value="ECO:0007669"/>
    <property type="project" value="UniProtKB-EC"/>
</dbReference>
<proteinExistence type="predicted"/>
<reference evidence="3 4" key="1">
    <citation type="submission" date="2018-06" db="EMBL/GenBank/DDBJ databases">
        <title>Draft Genome Sequence of a Novel Marine Bacterium Related to the Verrucomicrobia.</title>
        <authorList>
            <person name="Vosseberg J."/>
            <person name="Martijn J."/>
            <person name="Ettema T.J.G."/>
        </authorList>
    </citation>
    <scope>NUCLEOTIDE SEQUENCE [LARGE SCALE GENOMIC DNA]</scope>
    <source>
        <strain evidence="3">TARA_B100001123</strain>
    </source>
</reference>
<dbReference type="InterPro" id="IPR029065">
    <property type="entry name" value="Enolase_C-like"/>
</dbReference>
<protein>
    <submittedName>
        <fullName evidence="3">D-galactonate dehydratase</fullName>
        <ecNumber evidence="3">4.2.1.6</ecNumber>
    </submittedName>
</protein>